<evidence type="ECO:0000256" key="3">
    <source>
        <dbReference type="ARBA" id="ARBA00022679"/>
    </source>
</evidence>
<dbReference type="NCBIfam" id="TIGR00544">
    <property type="entry name" value="lgt"/>
    <property type="match status" value="1"/>
</dbReference>
<keyword evidence="3 7" id="KW-0808">Transferase</keyword>
<feature type="transmembrane region" description="Helical" evidence="7">
    <location>
        <begin position="20"/>
        <end position="36"/>
    </location>
</feature>
<dbReference type="Pfam" id="PF01790">
    <property type="entry name" value="LGT"/>
    <property type="match status" value="1"/>
</dbReference>
<dbReference type="GO" id="GO:0005886">
    <property type="term" value="C:plasma membrane"/>
    <property type="evidence" value="ECO:0007669"/>
    <property type="project" value="UniProtKB-SubCell"/>
</dbReference>
<dbReference type="AlphaFoldDB" id="A0A378U1I3"/>
<feature type="transmembrane region" description="Helical" evidence="7">
    <location>
        <begin position="251"/>
        <end position="277"/>
    </location>
</feature>
<evidence type="ECO:0000256" key="4">
    <source>
        <dbReference type="ARBA" id="ARBA00022692"/>
    </source>
</evidence>
<keyword evidence="8" id="KW-0328">Glycosyltransferase</keyword>
<dbReference type="PANTHER" id="PTHR30589:SF0">
    <property type="entry name" value="PHOSPHATIDYLGLYCEROL--PROLIPOPROTEIN DIACYLGLYCERYL TRANSFERASE"/>
    <property type="match status" value="1"/>
</dbReference>
<keyword evidence="4 7" id="KW-0812">Transmembrane</keyword>
<dbReference type="InterPro" id="IPR001640">
    <property type="entry name" value="Lgt"/>
</dbReference>
<dbReference type="PANTHER" id="PTHR30589">
    <property type="entry name" value="PROLIPOPROTEIN DIACYLGLYCERYL TRANSFERASE"/>
    <property type="match status" value="1"/>
</dbReference>
<feature type="transmembrane region" description="Helical" evidence="7">
    <location>
        <begin position="197"/>
        <end position="215"/>
    </location>
</feature>
<dbReference type="EMBL" id="UGQW01000002">
    <property type="protein sequence ID" value="STZ68534.1"/>
    <property type="molecule type" value="Genomic_DNA"/>
</dbReference>
<feature type="binding site" evidence="7">
    <location>
        <position position="139"/>
    </location>
    <ligand>
        <name>a 1,2-diacyl-sn-glycero-3-phospho-(1'-sn-glycerol)</name>
        <dbReference type="ChEBI" id="CHEBI:64716"/>
    </ligand>
</feature>
<comment type="catalytic activity">
    <reaction evidence="7">
        <text>L-cysteinyl-[prolipoprotein] + a 1,2-diacyl-sn-glycero-3-phospho-(1'-sn-glycerol) = an S-1,2-diacyl-sn-glyceryl-L-cysteinyl-[prolipoprotein] + sn-glycerol 1-phosphate + H(+)</text>
        <dbReference type="Rhea" id="RHEA:56712"/>
        <dbReference type="Rhea" id="RHEA-COMP:14679"/>
        <dbReference type="Rhea" id="RHEA-COMP:14680"/>
        <dbReference type="ChEBI" id="CHEBI:15378"/>
        <dbReference type="ChEBI" id="CHEBI:29950"/>
        <dbReference type="ChEBI" id="CHEBI:57685"/>
        <dbReference type="ChEBI" id="CHEBI:64716"/>
        <dbReference type="ChEBI" id="CHEBI:140658"/>
        <dbReference type="EC" id="2.5.1.145"/>
    </reaction>
</comment>
<sequence>MLIHPQFNPAAFELGPLAVRWYALSYIVGFVLFMWLGRRRIRQGNTPFTAEMLDDFLTWGVLGVILGGRLGFVLFYQPEYYFSHPAEMIKVWQGGMSFHGGFLGVVAASWLFARRKGLKWMQVLDFIAPLVPLGLASGRIGNFINGELWGRVTDPSNFWAMGFPQAAQVDAHLAQSNPQWAEWLLQYGALPRHPSQLYQFALEGLMLFVLVWWFSRKPRPVGQTAMLFLAGYGVFRFIAEYARQPDDYLGLLTFGLSMGQWLSLPMVLLGVAGFVYFGQKGKDVQKEAV</sequence>
<gene>
    <name evidence="7 8" type="primary">lgt</name>
    <name evidence="8" type="ORF">NCTC10660_02056</name>
</gene>
<dbReference type="PROSITE" id="PS01311">
    <property type="entry name" value="LGT"/>
    <property type="match status" value="1"/>
</dbReference>
<evidence type="ECO:0000256" key="5">
    <source>
        <dbReference type="ARBA" id="ARBA00022989"/>
    </source>
</evidence>
<keyword evidence="5 7" id="KW-1133">Transmembrane helix</keyword>
<evidence type="ECO:0000256" key="7">
    <source>
        <dbReference type="HAMAP-Rule" id="MF_01147"/>
    </source>
</evidence>
<comment type="similarity">
    <text evidence="1 7">Belongs to the Lgt family.</text>
</comment>
<dbReference type="GO" id="GO:0008961">
    <property type="term" value="F:phosphatidylglycerol-prolipoprotein diacylglyceryl transferase activity"/>
    <property type="evidence" value="ECO:0007669"/>
    <property type="project" value="UniProtKB-UniRule"/>
</dbReference>
<comment type="pathway">
    <text evidence="7">Protein modification; lipoprotein biosynthesis (diacylglyceryl transfer).</text>
</comment>
<comment type="subcellular location">
    <subcellularLocation>
        <location evidence="7">Cell membrane</location>
        <topology evidence="7">Multi-pass membrane protein</topology>
    </subcellularLocation>
</comment>
<keyword evidence="6 7" id="KW-0472">Membrane</keyword>
<organism evidence="8 9">
    <name type="scientific">Neisseria elongata</name>
    <dbReference type="NCBI Taxonomy" id="495"/>
    <lineage>
        <taxon>Bacteria</taxon>
        <taxon>Pseudomonadati</taxon>
        <taxon>Pseudomonadota</taxon>
        <taxon>Betaproteobacteria</taxon>
        <taxon>Neisseriales</taxon>
        <taxon>Neisseriaceae</taxon>
        <taxon>Neisseria</taxon>
    </lineage>
</organism>
<reference evidence="8 9" key="1">
    <citation type="submission" date="2018-06" db="EMBL/GenBank/DDBJ databases">
        <authorList>
            <consortium name="Pathogen Informatics"/>
            <person name="Doyle S."/>
        </authorList>
    </citation>
    <scope>NUCLEOTIDE SEQUENCE [LARGE SCALE GENOMIC DNA]</scope>
    <source>
        <strain evidence="8 9">NCTC10660</strain>
    </source>
</reference>
<dbReference type="EC" id="2.5.1.145" evidence="7"/>
<evidence type="ECO:0000256" key="6">
    <source>
        <dbReference type="ARBA" id="ARBA00023136"/>
    </source>
</evidence>
<comment type="function">
    <text evidence="7">Catalyzes the transfer of the diacylglyceryl group from phosphatidylglycerol to the sulfhydryl group of the N-terminal cysteine of a prolipoprotein, the first step in the formation of mature lipoproteins.</text>
</comment>
<name>A0A378U1I3_NEIEL</name>
<protein>
    <recommendedName>
        <fullName evidence="7">Phosphatidylglycerol--prolipoprotein diacylglyceryl transferase</fullName>
        <ecNumber evidence="7">2.5.1.145</ecNumber>
    </recommendedName>
</protein>
<dbReference type="UniPathway" id="UPA00664"/>
<keyword evidence="2 7" id="KW-1003">Cell membrane</keyword>
<feature type="transmembrane region" description="Helical" evidence="7">
    <location>
        <begin position="221"/>
        <end position="239"/>
    </location>
</feature>
<accession>A0A378U1I3</accession>
<keyword evidence="8" id="KW-0449">Lipoprotein</keyword>
<evidence type="ECO:0000256" key="1">
    <source>
        <dbReference type="ARBA" id="ARBA00007150"/>
    </source>
</evidence>
<evidence type="ECO:0000256" key="2">
    <source>
        <dbReference type="ARBA" id="ARBA00022475"/>
    </source>
</evidence>
<dbReference type="HAMAP" id="MF_01147">
    <property type="entry name" value="Lgt"/>
    <property type="match status" value="1"/>
</dbReference>
<dbReference type="Proteomes" id="UP000254927">
    <property type="component" value="Unassembled WGS sequence"/>
</dbReference>
<evidence type="ECO:0000313" key="9">
    <source>
        <dbReference type="Proteomes" id="UP000254927"/>
    </source>
</evidence>
<proteinExistence type="inferred from homology"/>
<evidence type="ECO:0000313" key="8">
    <source>
        <dbReference type="EMBL" id="STZ68534.1"/>
    </source>
</evidence>
<feature type="transmembrane region" description="Helical" evidence="7">
    <location>
        <begin position="96"/>
        <end position="113"/>
    </location>
</feature>
<dbReference type="GeneID" id="93353044"/>
<feature type="transmembrane region" description="Helical" evidence="7">
    <location>
        <begin position="56"/>
        <end position="76"/>
    </location>
</feature>
<dbReference type="RefSeq" id="WP_074895060.1">
    <property type="nucleotide sequence ID" value="NZ_CP031252.1"/>
</dbReference>
<dbReference type="GO" id="GO:0042158">
    <property type="term" value="P:lipoprotein biosynthetic process"/>
    <property type="evidence" value="ECO:0007669"/>
    <property type="project" value="UniProtKB-UniRule"/>
</dbReference>